<protein>
    <submittedName>
        <fullName evidence="1">Uncharacterized protein</fullName>
    </submittedName>
</protein>
<name>A0A5E7JBI4_PSEFL</name>
<evidence type="ECO:0000313" key="1">
    <source>
        <dbReference type="EMBL" id="VVO85476.1"/>
    </source>
</evidence>
<accession>A0A5E7JBI4</accession>
<dbReference type="Proteomes" id="UP000349468">
    <property type="component" value="Unassembled WGS sequence"/>
</dbReference>
<organism evidence="1 2">
    <name type="scientific">Pseudomonas fluorescens</name>
    <dbReference type="NCBI Taxonomy" id="294"/>
    <lineage>
        <taxon>Bacteria</taxon>
        <taxon>Pseudomonadati</taxon>
        <taxon>Pseudomonadota</taxon>
        <taxon>Gammaproteobacteria</taxon>
        <taxon>Pseudomonadales</taxon>
        <taxon>Pseudomonadaceae</taxon>
        <taxon>Pseudomonas</taxon>
    </lineage>
</organism>
<gene>
    <name evidence="1" type="ORF">PS870_02031</name>
</gene>
<dbReference type="EMBL" id="CABVIK010000005">
    <property type="protein sequence ID" value="VVO85476.1"/>
    <property type="molecule type" value="Genomic_DNA"/>
</dbReference>
<dbReference type="AlphaFoldDB" id="A0A5E7JBI4"/>
<dbReference type="RefSeq" id="WP_154912216.1">
    <property type="nucleotide sequence ID" value="NZ_CABVIK010000005.1"/>
</dbReference>
<sequence length="196" mass="22074">MSVYKRYFRVTAGPLVNRIKEIFAERDAAAKQWDDLCRDVGALSAHAGRSFAGLKFSPPGPEDAKSWKQSGALWLPKKSTTTGKALQQRIDALIVPTQLQEALKVVDLHTGPALIENNRWYGSTLCGKDSAGVWFVSVPWRDEDPQTLEQYQANRDAGTHMDGCLDHLLWIPPPEFAEVKRWQFEKEYEEIMGKAA</sequence>
<proteinExistence type="predicted"/>
<reference evidence="1 2" key="1">
    <citation type="submission" date="2019-09" db="EMBL/GenBank/DDBJ databases">
        <authorList>
            <person name="Chandra G."/>
            <person name="Truman W A."/>
        </authorList>
    </citation>
    <scope>NUCLEOTIDE SEQUENCE [LARGE SCALE GENOMIC DNA]</scope>
    <source>
        <strain evidence="1">PS870</strain>
    </source>
</reference>
<evidence type="ECO:0000313" key="2">
    <source>
        <dbReference type="Proteomes" id="UP000349468"/>
    </source>
</evidence>